<evidence type="ECO:0000313" key="4">
    <source>
        <dbReference type="EMBL" id="TFW30564.1"/>
    </source>
</evidence>
<dbReference type="PANTHER" id="PTHR39207">
    <property type="entry name" value="ALPHA-GLUCURONIDASE A"/>
    <property type="match status" value="1"/>
</dbReference>
<keyword evidence="5" id="KW-1185">Reference proteome</keyword>
<dbReference type="OrthoDB" id="339499at2"/>
<evidence type="ECO:0000313" key="3">
    <source>
        <dbReference type="EMBL" id="TFW30517.1"/>
    </source>
</evidence>
<dbReference type="GO" id="GO:0033939">
    <property type="term" value="F:xylan alpha-1,2-glucuronosidase activity"/>
    <property type="evidence" value="ECO:0007669"/>
    <property type="project" value="TreeGrafter"/>
</dbReference>
<gene>
    <name evidence="3" type="ORF">E4O92_16515</name>
    <name evidence="4" type="ORF">E4O92_16770</name>
</gene>
<evidence type="ECO:0000256" key="2">
    <source>
        <dbReference type="SAM" id="MobiDB-lite"/>
    </source>
</evidence>
<comment type="caution">
    <text evidence="3">The sequence shown here is derived from an EMBL/GenBank/DDBJ whole genome shotgun (WGS) entry which is preliminary data.</text>
</comment>
<dbReference type="Gene3D" id="3.30.379.10">
    <property type="entry name" value="Chitobiase/beta-hexosaminidase domain 2-like"/>
    <property type="match status" value="1"/>
</dbReference>
<name>A0A4Y9SY95_9BURK</name>
<dbReference type="GO" id="GO:0005975">
    <property type="term" value="P:carbohydrate metabolic process"/>
    <property type="evidence" value="ECO:0007669"/>
    <property type="project" value="UniProtKB-ARBA"/>
</dbReference>
<proteinExistence type="predicted"/>
<dbReference type="Proteomes" id="UP000297258">
    <property type="component" value="Unassembled WGS sequence"/>
</dbReference>
<reference evidence="3 5" key="1">
    <citation type="submission" date="2019-03" db="EMBL/GenBank/DDBJ databases">
        <title>Draft genome of Massilia hortus sp. nov., a novel bacterial species of the Oxalobacteraceae family.</title>
        <authorList>
            <person name="Peta V."/>
            <person name="Raths R."/>
            <person name="Bucking H."/>
        </authorList>
    </citation>
    <scope>NUCLEOTIDE SEQUENCE [LARGE SCALE GENOMIC DNA]</scope>
    <source>
        <strain evidence="3 5">ONC3</strain>
    </source>
</reference>
<evidence type="ECO:0000256" key="1">
    <source>
        <dbReference type="ARBA" id="ARBA00022801"/>
    </source>
</evidence>
<dbReference type="RefSeq" id="WP_135190836.1">
    <property type="nucleotide sequence ID" value="NZ_SPUM01000109.1"/>
</dbReference>
<keyword evidence="1" id="KW-0378">Hydrolase</keyword>
<feature type="region of interest" description="Disordered" evidence="2">
    <location>
        <begin position="86"/>
        <end position="105"/>
    </location>
</feature>
<evidence type="ECO:0000313" key="5">
    <source>
        <dbReference type="Proteomes" id="UP000297258"/>
    </source>
</evidence>
<dbReference type="EMBL" id="SPUM01000109">
    <property type="protein sequence ID" value="TFW30517.1"/>
    <property type="molecule type" value="Genomic_DNA"/>
</dbReference>
<organism evidence="3 5">
    <name type="scientific">Massilia horti</name>
    <dbReference type="NCBI Taxonomy" id="2562153"/>
    <lineage>
        <taxon>Bacteria</taxon>
        <taxon>Pseudomonadati</taxon>
        <taxon>Pseudomonadota</taxon>
        <taxon>Betaproteobacteria</taxon>
        <taxon>Burkholderiales</taxon>
        <taxon>Oxalobacteraceae</taxon>
        <taxon>Telluria group</taxon>
        <taxon>Massilia</taxon>
    </lineage>
</organism>
<dbReference type="EMBL" id="SPUM01000109">
    <property type="protein sequence ID" value="TFW30564.1"/>
    <property type="molecule type" value="Genomic_DNA"/>
</dbReference>
<sequence length="113" mass="12034">MERTRLSNADVTVIAANSDIGLLYGSFAYLRHLQVNGGAGAGTLALKSKPQLPLRVLNHWDNLDPACRNCYGSAAIEAQRPHAGQVDVGAAGGRPPAPGWPHRSPAARCRRHC</sequence>
<protein>
    <submittedName>
        <fullName evidence="3">Uncharacterized protein</fullName>
    </submittedName>
</protein>
<dbReference type="PANTHER" id="PTHR39207:SF1">
    <property type="entry name" value="ALPHA-GLUCURONIDASE A"/>
    <property type="match status" value="1"/>
</dbReference>
<dbReference type="AlphaFoldDB" id="A0A4Y9SY95"/>
<dbReference type="SUPFAM" id="SSF55545">
    <property type="entry name" value="beta-N-acetylhexosaminidase-like domain"/>
    <property type="match status" value="1"/>
</dbReference>
<dbReference type="InterPro" id="IPR029018">
    <property type="entry name" value="Hex-like_dom2"/>
</dbReference>
<accession>A0A4Y9SY95</accession>